<sequence>MESGQQTKQEIINHELFKTATFFDPDVQKESVQQNQHDVSSKKSLHQRHPANPQISSANIFKSYDQSVNSALLQNSLQGNSTMTNKNPLISIQDNVNEELQHDQQPVVPQMQSFQQSMHSSSNRKRPLLAFKLSPSSTRSYQQSTNLEDKQLDTEFDFIQSVQDAEFWNKVNMIISEKDENKGKSQGRLISLPSIHQKGSEYTRKQEKTISKSSINNQYLQGWEMSSSCSTRDSLRQNQQQLNPPLSQQNQQIQNKQLNQRQPLQKPILQFSQSSVALKMSPQASSFGGHLNSVDYQKSLLSTPSVNLKNLISSPQNQQNQHSFQLESLRTEESSHILSPESNAYPSPIMDSFNPSSNYSDQLSTNPNTNSTVSQSHSMFNSQFSQNSAGQPYIQNNLLMRQKSPQSEKFTFSAHVFQNAKQQKPENQQIGTTISNSQYTYAQIQSERIPTREDVSYPSIISKNNQAIPPPLKLGNLQQQRIKRDNHMSLNQSNQNDFQILASSKRSQAMQSYKSQQVFKNEEKSNQLNQDIKRKNEFKQNILLKDNNMSSVSTFFKRNIQLEQLTSPRQRTDSNTLQNQNYDIFDNYQFLKCNEDISHPLYLNNDNYTPNSKQLQTDQFNQVPFGKINKLAQSNNKAEDPLRRSLFNNGQQLKNDFSFCEDGSNNLLKISQSAQGYREQAKKINLRSKQQENLVKKLFKIEEKSQNLTKNNYLNNSNQQKQQQGQQDQSHQ</sequence>
<feature type="region of interest" description="Disordered" evidence="1">
    <location>
        <begin position="179"/>
        <end position="209"/>
    </location>
</feature>
<feature type="compositionally biased region" description="Basic and acidic residues" evidence="1">
    <location>
        <begin position="198"/>
        <end position="209"/>
    </location>
</feature>
<dbReference type="KEGG" id="tet:TTHERM_00420100"/>
<feature type="compositionally biased region" description="Low complexity" evidence="1">
    <location>
        <begin position="237"/>
        <end position="260"/>
    </location>
</feature>
<reference evidence="3" key="1">
    <citation type="journal article" date="2006" name="PLoS Biol.">
        <title>Macronuclear genome sequence of the ciliate Tetrahymena thermophila, a model eukaryote.</title>
        <authorList>
            <person name="Eisen J.A."/>
            <person name="Coyne R.S."/>
            <person name="Wu M."/>
            <person name="Wu D."/>
            <person name="Thiagarajan M."/>
            <person name="Wortman J.R."/>
            <person name="Badger J.H."/>
            <person name="Ren Q."/>
            <person name="Amedeo P."/>
            <person name="Jones K.M."/>
            <person name="Tallon L.J."/>
            <person name="Delcher A.L."/>
            <person name="Salzberg S.L."/>
            <person name="Silva J.C."/>
            <person name="Haas B.J."/>
            <person name="Majoros W.H."/>
            <person name="Farzad M."/>
            <person name="Carlton J.M."/>
            <person name="Smith R.K. Jr."/>
            <person name="Garg J."/>
            <person name="Pearlman R.E."/>
            <person name="Karrer K.M."/>
            <person name="Sun L."/>
            <person name="Manning G."/>
            <person name="Elde N.C."/>
            <person name="Turkewitz A.P."/>
            <person name="Asai D.J."/>
            <person name="Wilkes D.E."/>
            <person name="Wang Y."/>
            <person name="Cai H."/>
            <person name="Collins K."/>
            <person name="Stewart B.A."/>
            <person name="Lee S.R."/>
            <person name="Wilamowska K."/>
            <person name="Weinberg Z."/>
            <person name="Ruzzo W.L."/>
            <person name="Wloga D."/>
            <person name="Gaertig J."/>
            <person name="Frankel J."/>
            <person name="Tsao C.-C."/>
            <person name="Gorovsky M.A."/>
            <person name="Keeling P.J."/>
            <person name="Waller R.F."/>
            <person name="Patron N.J."/>
            <person name="Cherry J.M."/>
            <person name="Stover N.A."/>
            <person name="Krieger C.J."/>
            <person name="del Toro C."/>
            <person name="Ryder H.F."/>
            <person name="Williamson S.C."/>
            <person name="Barbeau R.A."/>
            <person name="Hamilton E.P."/>
            <person name="Orias E."/>
        </authorList>
    </citation>
    <scope>NUCLEOTIDE SEQUENCE [LARGE SCALE GENOMIC DNA]</scope>
    <source>
        <strain evidence="3">SB210</strain>
    </source>
</reference>
<feature type="region of interest" description="Disordered" evidence="1">
    <location>
        <begin position="230"/>
        <end position="260"/>
    </location>
</feature>
<feature type="compositionally biased region" description="Polar residues" evidence="1">
    <location>
        <begin position="313"/>
        <end position="328"/>
    </location>
</feature>
<accession>I7M6P8</accession>
<dbReference type="EMBL" id="GG662536">
    <property type="protein sequence ID" value="EAR85602.1"/>
    <property type="molecule type" value="Genomic_DNA"/>
</dbReference>
<evidence type="ECO:0000313" key="3">
    <source>
        <dbReference type="Proteomes" id="UP000009168"/>
    </source>
</evidence>
<evidence type="ECO:0000313" key="2">
    <source>
        <dbReference type="EMBL" id="EAR85602.1"/>
    </source>
</evidence>
<feature type="compositionally biased region" description="Polar residues" evidence="1">
    <location>
        <begin position="353"/>
        <end position="375"/>
    </location>
</feature>
<feature type="region of interest" description="Disordered" evidence="1">
    <location>
        <begin position="313"/>
        <end position="375"/>
    </location>
</feature>
<evidence type="ECO:0000256" key="1">
    <source>
        <dbReference type="SAM" id="MobiDB-lite"/>
    </source>
</evidence>
<keyword evidence="3" id="KW-1185">Reference proteome</keyword>
<gene>
    <name evidence="2" type="ORF">TTHERM_00420100</name>
</gene>
<dbReference type="AlphaFoldDB" id="I7M6P8"/>
<dbReference type="Proteomes" id="UP000009168">
    <property type="component" value="Unassembled WGS sequence"/>
</dbReference>
<feature type="region of interest" description="Disordered" evidence="1">
    <location>
        <begin position="712"/>
        <end position="732"/>
    </location>
</feature>
<feature type="region of interest" description="Disordered" evidence="1">
    <location>
        <begin position="28"/>
        <end position="50"/>
    </location>
</feature>
<dbReference type="RefSeq" id="XP_001033265.1">
    <property type="nucleotide sequence ID" value="XM_001033265.3"/>
</dbReference>
<name>I7M6P8_TETTS</name>
<dbReference type="HOGENOM" id="CLU_378810_0_0_1"/>
<feature type="compositionally biased region" description="Polar residues" evidence="1">
    <location>
        <begin position="336"/>
        <end position="345"/>
    </location>
</feature>
<dbReference type="GeneID" id="7827228"/>
<proteinExistence type="predicted"/>
<protein>
    <submittedName>
        <fullName evidence="2">Uncharacterized protein</fullName>
    </submittedName>
</protein>
<dbReference type="InParanoid" id="I7M6P8"/>
<organism evidence="2 3">
    <name type="scientific">Tetrahymena thermophila (strain SB210)</name>
    <dbReference type="NCBI Taxonomy" id="312017"/>
    <lineage>
        <taxon>Eukaryota</taxon>
        <taxon>Sar</taxon>
        <taxon>Alveolata</taxon>
        <taxon>Ciliophora</taxon>
        <taxon>Intramacronucleata</taxon>
        <taxon>Oligohymenophorea</taxon>
        <taxon>Hymenostomatida</taxon>
        <taxon>Tetrahymenina</taxon>
        <taxon>Tetrahymenidae</taxon>
        <taxon>Tetrahymena</taxon>
    </lineage>
</organism>